<name>A0A2L2TH68_9HYPO</name>
<evidence type="ECO:0000313" key="1">
    <source>
        <dbReference type="EMBL" id="CEI67353.1"/>
    </source>
</evidence>
<proteinExistence type="predicted"/>
<reference evidence="2" key="1">
    <citation type="submission" date="2014-10" db="EMBL/GenBank/DDBJ databases">
        <authorList>
            <person name="King R."/>
        </authorList>
    </citation>
    <scope>NUCLEOTIDE SEQUENCE [LARGE SCALE GENOMIC DNA]</scope>
    <source>
        <strain evidence="2">A3/5</strain>
    </source>
</reference>
<evidence type="ECO:0000313" key="2">
    <source>
        <dbReference type="Proteomes" id="UP000245910"/>
    </source>
</evidence>
<dbReference type="AlphaFoldDB" id="A0A2L2TH68"/>
<sequence>MTSHELGMIISAPYHSQKRDNTVSTYDHKTGVSAFGAVYSKYRKMVIIECQADHVIYLLIYSYNGFVTRNMSEPIIESTAPGGYTCELCRLFFYIGTIPNDWE</sequence>
<dbReference type="EMBL" id="LN649229">
    <property type="protein sequence ID" value="CEI67353.1"/>
    <property type="molecule type" value="Genomic_DNA"/>
</dbReference>
<dbReference type="Proteomes" id="UP000245910">
    <property type="component" value="Chromosome I"/>
</dbReference>
<organism evidence="1 2">
    <name type="scientific">Fusarium venenatum</name>
    <dbReference type="NCBI Taxonomy" id="56646"/>
    <lineage>
        <taxon>Eukaryota</taxon>
        <taxon>Fungi</taxon>
        <taxon>Dikarya</taxon>
        <taxon>Ascomycota</taxon>
        <taxon>Pezizomycotina</taxon>
        <taxon>Sordariomycetes</taxon>
        <taxon>Hypocreomycetidae</taxon>
        <taxon>Hypocreales</taxon>
        <taxon>Nectriaceae</taxon>
        <taxon>Fusarium</taxon>
    </lineage>
</organism>
<dbReference type="OrthoDB" id="3438983at2759"/>
<protein>
    <submittedName>
        <fullName evidence="1">Uncharacterized protein</fullName>
    </submittedName>
</protein>
<keyword evidence="2" id="KW-1185">Reference proteome</keyword>
<accession>A0A2L2TH68</accession>